<proteinExistence type="predicted"/>
<dbReference type="InterPro" id="IPR000620">
    <property type="entry name" value="EamA_dom"/>
</dbReference>
<dbReference type="PANTHER" id="PTHR30561:SF9">
    <property type="entry name" value="4-AMINO-4-DEOXY-L-ARABINOSE-PHOSPHOUNDECAPRENOL FLIPPASE SUBUNIT ARNF-RELATED"/>
    <property type="match status" value="1"/>
</dbReference>
<reference evidence="14" key="1">
    <citation type="journal article" date="2019" name="Int. J. Syst. Evol. Microbiol.">
        <title>The Global Catalogue of Microorganisms (GCM) 10K type strain sequencing project: providing services to taxonomists for standard genome sequencing and annotation.</title>
        <authorList>
            <consortium name="The Broad Institute Genomics Platform"/>
            <consortium name="The Broad Institute Genome Sequencing Center for Infectious Disease"/>
            <person name="Wu L."/>
            <person name="Ma J."/>
        </authorList>
    </citation>
    <scope>NUCLEOTIDE SEQUENCE [LARGE SCALE GENOMIC DNA]</scope>
    <source>
        <strain evidence="14">JCM 4087</strain>
    </source>
</reference>
<dbReference type="Pfam" id="PF00892">
    <property type="entry name" value="EamA"/>
    <property type="match status" value="1"/>
</dbReference>
<organism evidence="13 14">
    <name type="scientific">Acidicapsa dinghuensis</name>
    <dbReference type="NCBI Taxonomy" id="2218256"/>
    <lineage>
        <taxon>Bacteria</taxon>
        <taxon>Pseudomonadati</taxon>
        <taxon>Acidobacteriota</taxon>
        <taxon>Terriglobia</taxon>
        <taxon>Terriglobales</taxon>
        <taxon>Acidobacteriaceae</taxon>
        <taxon>Acidicapsa</taxon>
    </lineage>
</organism>
<keyword evidence="4" id="KW-0997">Cell inner membrane</keyword>
<evidence type="ECO:0000256" key="3">
    <source>
        <dbReference type="ARBA" id="ARBA00022516"/>
    </source>
</evidence>
<dbReference type="SUPFAM" id="SSF103481">
    <property type="entry name" value="Multidrug resistance efflux transporter EmrE"/>
    <property type="match status" value="1"/>
</dbReference>
<accession>A0ABW1EG20</accession>
<comment type="subcellular location">
    <subcellularLocation>
        <location evidence="1">Cell membrane</location>
        <topology evidence="1">Multi-pass membrane protein</topology>
    </subcellularLocation>
</comment>
<sequence length="140" mass="14570">MILAQIASQAEQTSPSALMATAMIAAVVLSSTTGEVLTAAAMKSIGDLDDIRAHSGLKGAIRAVVTCPLFFAGVTFLALAFFALLFALNHLNLSLVAPASASLTLVTNAIAGKIFLKENVDRRRWTAAALVCIGVYLLAH</sequence>
<dbReference type="RefSeq" id="WP_263339133.1">
    <property type="nucleotide sequence ID" value="NZ_JAGSYH010000005.1"/>
</dbReference>
<evidence type="ECO:0000256" key="1">
    <source>
        <dbReference type="ARBA" id="ARBA00004651"/>
    </source>
</evidence>
<evidence type="ECO:0000256" key="10">
    <source>
        <dbReference type="ARBA" id="ARBA00023136"/>
    </source>
</evidence>
<keyword evidence="6 11" id="KW-0812">Transmembrane</keyword>
<evidence type="ECO:0000256" key="5">
    <source>
        <dbReference type="ARBA" id="ARBA00022556"/>
    </source>
</evidence>
<evidence type="ECO:0000256" key="11">
    <source>
        <dbReference type="SAM" id="Phobius"/>
    </source>
</evidence>
<protein>
    <submittedName>
        <fullName evidence="13">EamA family transporter</fullName>
    </submittedName>
</protein>
<gene>
    <name evidence="13" type="ORF">ACFPT7_11655</name>
</gene>
<evidence type="ECO:0000256" key="7">
    <source>
        <dbReference type="ARBA" id="ARBA00022985"/>
    </source>
</evidence>
<keyword evidence="14" id="KW-1185">Reference proteome</keyword>
<comment type="caution">
    <text evidence="13">The sequence shown here is derived from an EMBL/GenBank/DDBJ whole genome shotgun (WGS) entry which is preliminary data.</text>
</comment>
<keyword evidence="2" id="KW-1003">Cell membrane</keyword>
<keyword evidence="5" id="KW-0441">Lipid A biosynthesis</keyword>
<keyword evidence="9" id="KW-0443">Lipid metabolism</keyword>
<feature type="transmembrane region" description="Helical" evidence="11">
    <location>
        <begin position="17"/>
        <end position="42"/>
    </location>
</feature>
<dbReference type="Gene3D" id="1.10.3730.20">
    <property type="match status" value="1"/>
</dbReference>
<evidence type="ECO:0000256" key="9">
    <source>
        <dbReference type="ARBA" id="ARBA00023098"/>
    </source>
</evidence>
<evidence type="ECO:0000256" key="6">
    <source>
        <dbReference type="ARBA" id="ARBA00022692"/>
    </source>
</evidence>
<evidence type="ECO:0000259" key="12">
    <source>
        <dbReference type="Pfam" id="PF00892"/>
    </source>
</evidence>
<keyword evidence="8 11" id="KW-1133">Transmembrane helix</keyword>
<keyword evidence="10 11" id="KW-0472">Membrane</keyword>
<evidence type="ECO:0000256" key="8">
    <source>
        <dbReference type="ARBA" id="ARBA00022989"/>
    </source>
</evidence>
<name>A0ABW1EG20_9BACT</name>
<dbReference type="EMBL" id="JBHSPH010000003">
    <property type="protein sequence ID" value="MFC5862950.1"/>
    <property type="molecule type" value="Genomic_DNA"/>
</dbReference>
<feature type="transmembrane region" description="Helical" evidence="11">
    <location>
        <begin position="93"/>
        <end position="111"/>
    </location>
</feature>
<feature type="transmembrane region" description="Helical" evidence="11">
    <location>
        <begin position="63"/>
        <end position="87"/>
    </location>
</feature>
<evidence type="ECO:0000313" key="13">
    <source>
        <dbReference type="EMBL" id="MFC5862950.1"/>
    </source>
</evidence>
<dbReference type="PANTHER" id="PTHR30561">
    <property type="entry name" value="SMR FAMILY PROTON-DEPENDENT DRUG EFFLUX TRANSPORTER SUGE"/>
    <property type="match status" value="1"/>
</dbReference>
<dbReference type="Proteomes" id="UP001596091">
    <property type="component" value="Unassembled WGS sequence"/>
</dbReference>
<keyword evidence="3" id="KW-0444">Lipid biosynthesis</keyword>
<dbReference type="InterPro" id="IPR037185">
    <property type="entry name" value="EmrE-like"/>
</dbReference>
<evidence type="ECO:0000256" key="2">
    <source>
        <dbReference type="ARBA" id="ARBA00022475"/>
    </source>
</evidence>
<feature type="domain" description="EamA" evidence="12">
    <location>
        <begin position="12"/>
        <end position="138"/>
    </location>
</feature>
<keyword evidence="7" id="KW-0448">Lipopolysaccharide biosynthesis</keyword>
<evidence type="ECO:0000313" key="14">
    <source>
        <dbReference type="Proteomes" id="UP001596091"/>
    </source>
</evidence>
<evidence type="ECO:0000256" key="4">
    <source>
        <dbReference type="ARBA" id="ARBA00022519"/>
    </source>
</evidence>
<dbReference type="InterPro" id="IPR000390">
    <property type="entry name" value="Small_drug/metabolite_transptr"/>
</dbReference>